<dbReference type="KEGG" id="ota:OT_ostta09g01650"/>
<keyword evidence="3" id="KW-1185">Reference proteome</keyword>
<dbReference type="RefSeq" id="XP_003081152.2">
    <property type="nucleotide sequence ID" value="XM_003081104.2"/>
</dbReference>
<evidence type="ECO:0000313" key="2">
    <source>
        <dbReference type="EMBL" id="CEF99017.1"/>
    </source>
</evidence>
<dbReference type="InParanoid" id="A0A090M8I3"/>
<name>A0A090M8I3_OSTTA</name>
<dbReference type="AlphaFoldDB" id="A0A090M8I3"/>
<dbReference type="OrthoDB" id="513772at2759"/>
<proteinExistence type="predicted"/>
<reference evidence="3" key="1">
    <citation type="journal article" date="2006" name="Proc. Natl. Acad. Sci. U.S.A.">
        <title>Genome analysis of the smallest free-living eukaryote Ostreococcus tauri unveils many unique features.</title>
        <authorList>
            <person name="Derelle E."/>
            <person name="Ferraz C."/>
            <person name="Rombauts S."/>
            <person name="Rouze P."/>
            <person name="Worden A.Z."/>
            <person name="Robbens S."/>
            <person name="Partensky F."/>
            <person name="Degroeve S."/>
            <person name="Echeynie S."/>
            <person name="Cooke R."/>
            <person name="Saeys Y."/>
            <person name="Wuyts J."/>
            <person name="Jabbari K."/>
            <person name="Bowler C."/>
            <person name="Panaud O."/>
            <person name="Piegu B."/>
            <person name="Ball S.G."/>
            <person name="Ral J.-P."/>
            <person name="Bouget F.-Y."/>
            <person name="Piganeau G."/>
            <person name="De Baets B."/>
            <person name="Picard A."/>
            <person name="Delseny M."/>
            <person name="Demaille J."/>
            <person name="Van de Peer Y."/>
            <person name="Moreau H."/>
        </authorList>
    </citation>
    <scope>NUCLEOTIDE SEQUENCE [LARGE SCALE GENOMIC DNA]</scope>
    <source>
        <strain evidence="3">OTTH 0595 / CCAP 157/2 / RCC745</strain>
    </source>
</reference>
<dbReference type="EMBL" id="CAID01000009">
    <property type="protein sequence ID" value="CEF99017.1"/>
    <property type="molecule type" value="Genomic_DNA"/>
</dbReference>
<sequence length="463" mass="51037">MTSTSRASSAVVFPGALRAMERRGGDGREAGEDVERRSASLAPMWATARERAIDDELDARERGGTGSAEVYVVSRPFQEWGKGIFSALPNGARQALLTAGVAHFMLVYKDLKTGQMQQFDFGPVGGDVHDRLFALTGGKTYRSSERGARDTVYAMTRGSAQKQHKARRKSSCVQGDIRETSLSTLPKNAFLVGTTHLSLDDIKNFNDARDTMYELHVNDCRHYLNDLSYYLTRESAACSRFVNYSIMRRLEEKKGQFWEHHMWLTKALADVENVSHWNKAGRFAGATLMFGMGTRFMPFVPAKRLVTWGSGVVAGTSDNVPVVREVLNFGGFLLDSGRSVLQFVFTAQHTIRKNVTRGVESHILNTKARARPPMSRSAKLARASKSSNEDLSTPRAGVRVSSSIVIVPGVAITMGNTARKAFPKFPVGAAQNMFQAIGNRAASLRANLSDAAQRFNERDKVRA</sequence>
<feature type="region of interest" description="Disordered" evidence="1">
    <location>
        <begin position="366"/>
        <end position="394"/>
    </location>
</feature>
<dbReference type="Proteomes" id="UP000009170">
    <property type="component" value="Unassembled WGS sequence"/>
</dbReference>
<dbReference type="GeneID" id="9831730"/>
<organism evidence="2 3">
    <name type="scientific">Ostreococcus tauri</name>
    <name type="common">Marine green alga</name>
    <dbReference type="NCBI Taxonomy" id="70448"/>
    <lineage>
        <taxon>Eukaryota</taxon>
        <taxon>Viridiplantae</taxon>
        <taxon>Chlorophyta</taxon>
        <taxon>Mamiellophyceae</taxon>
        <taxon>Mamiellales</taxon>
        <taxon>Bathycoccaceae</taxon>
        <taxon>Ostreococcus</taxon>
    </lineage>
</organism>
<gene>
    <name evidence="2" type="ORF">OT_ostta09g01650</name>
</gene>
<evidence type="ECO:0000313" key="3">
    <source>
        <dbReference type="Proteomes" id="UP000009170"/>
    </source>
</evidence>
<accession>A0A090M8I3</accession>
<reference evidence="2 3" key="2">
    <citation type="journal article" date="2014" name="BMC Genomics">
        <title>An improved genome of the model marine alga Ostreococcus tauri unfolds by assessing Illumina de novo assemblies.</title>
        <authorList>
            <person name="Blanc-Mathieu R."/>
            <person name="Verhelst B."/>
            <person name="Derelle E."/>
            <person name="Rombauts S."/>
            <person name="Bouget F.Y."/>
            <person name="Carre I."/>
            <person name="Chateau A."/>
            <person name="Eyre-Walker A."/>
            <person name="Grimsley N."/>
            <person name="Moreau H."/>
            <person name="Piegu B."/>
            <person name="Rivals E."/>
            <person name="Schackwitz W."/>
            <person name="Van de Peer Y."/>
            <person name="Piganeau G."/>
        </authorList>
    </citation>
    <scope>NUCLEOTIDE SEQUENCE [LARGE SCALE GENOMIC DNA]</scope>
    <source>
        <strain evidence="3">OTTH 0595 / CCAP 157/2 / RCC745</strain>
    </source>
</reference>
<comment type="caution">
    <text evidence="2">The sequence shown here is derived from an EMBL/GenBank/DDBJ whole genome shotgun (WGS) entry which is preliminary data.</text>
</comment>
<evidence type="ECO:0000256" key="1">
    <source>
        <dbReference type="SAM" id="MobiDB-lite"/>
    </source>
</evidence>
<protein>
    <submittedName>
        <fullName evidence="2">Unnamed product</fullName>
    </submittedName>
</protein>
<feature type="compositionally biased region" description="Low complexity" evidence="1">
    <location>
        <begin position="375"/>
        <end position="386"/>
    </location>
</feature>